<protein>
    <submittedName>
        <fullName evidence="2">Uncharacterized protein</fullName>
    </submittedName>
</protein>
<keyword evidence="3" id="KW-1185">Reference proteome</keyword>
<accession>A0ABR9ZM37</accession>
<organism evidence="2 3">
    <name type="scientific">Fusibacter ferrireducens</name>
    <dbReference type="NCBI Taxonomy" id="2785058"/>
    <lineage>
        <taxon>Bacteria</taxon>
        <taxon>Bacillati</taxon>
        <taxon>Bacillota</taxon>
        <taxon>Clostridia</taxon>
        <taxon>Eubacteriales</taxon>
        <taxon>Eubacteriales Family XII. Incertae Sedis</taxon>
        <taxon>Fusibacter</taxon>
    </lineage>
</organism>
<reference evidence="2 3" key="1">
    <citation type="submission" date="2020-11" db="EMBL/GenBank/DDBJ databases">
        <title>Fusibacter basophilias sp. nov.</title>
        <authorList>
            <person name="Qiu D."/>
        </authorList>
    </citation>
    <scope>NUCLEOTIDE SEQUENCE [LARGE SCALE GENOMIC DNA]</scope>
    <source>
        <strain evidence="2 3">Q10-2</strain>
    </source>
</reference>
<dbReference type="RefSeq" id="WP_194699790.1">
    <property type="nucleotide sequence ID" value="NZ_JADKNH010000001.1"/>
</dbReference>
<sequence length="532" mass="61698">MPKQITQFKLLVVTPADVIHEMKIIQETVESLNQMYGMINHADIKIQYWSFDKPNQNFVAFDAVIAVFWTQLGSSDQDQIDRIKTEIEAYLNHTDSFFLYFSACQASPLQIDSDQYRQILKFKSKHVEGIQYQTYSDLENFRRLVMNQLTLYFVAQLKGLQSSLEPKQSDLKIIAVIEDQIVETPKLFRHRFTHSKFVTNYKQKTFDLIHKINTCRLSETDAALKETTNSDSSEVEGSSNAPLMGNENLQKIAHTIRNLPNTHLVKSFLTEPAQIRPEIREVITKYLETVDHKVEIAEFFNLGNLMERLNPLRGVQYGNTASSQLIGSASEKEKYQWLMDLYANIVIYEASYAYLKEVDDLFYLQCAVANVGNGYDEEIEVKLYLDKGYLCRRENLPVPDDGILDIMNPSVDLFFKPRQVDNVAPYNDYPEEAPSANRTSSGDHGLNRRQKAKGKRDIYQKKMETFFCYAYHQEGKFDVLTFSLPVIDPNTQIAFPSYLVFKRAPRRMRYEMRSKHMTEVIQGEMNIIRADR</sequence>
<gene>
    <name evidence="2" type="ORF">ISU02_00340</name>
</gene>
<dbReference type="Proteomes" id="UP000614200">
    <property type="component" value="Unassembled WGS sequence"/>
</dbReference>
<dbReference type="EMBL" id="JADKNH010000001">
    <property type="protein sequence ID" value="MBF4691540.1"/>
    <property type="molecule type" value="Genomic_DNA"/>
</dbReference>
<evidence type="ECO:0000313" key="2">
    <source>
        <dbReference type="EMBL" id="MBF4691540.1"/>
    </source>
</evidence>
<feature type="region of interest" description="Disordered" evidence="1">
    <location>
        <begin position="426"/>
        <end position="456"/>
    </location>
</feature>
<evidence type="ECO:0000256" key="1">
    <source>
        <dbReference type="SAM" id="MobiDB-lite"/>
    </source>
</evidence>
<comment type="caution">
    <text evidence="2">The sequence shown here is derived from an EMBL/GenBank/DDBJ whole genome shotgun (WGS) entry which is preliminary data.</text>
</comment>
<name>A0ABR9ZM37_9FIRM</name>
<evidence type="ECO:0000313" key="3">
    <source>
        <dbReference type="Proteomes" id="UP000614200"/>
    </source>
</evidence>
<proteinExistence type="predicted"/>